<dbReference type="RefSeq" id="XP_021800929.1">
    <property type="nucleotide sequence ID" value="XM_021945237.1"/>
</dbReference>
<evidence type="ECO:0000313" key="1">
    <source>
        <dbReference type="Proteomes" id="UP000515124"/>
    </source>
</evidence>
<organism evidence="1 2">
    <name type="scientific">Prunus avium</name>
    <name type="common">Cherry</name>
    <name type="synonym">Cerasus avium</name>
    <dbReference type="NCBI Taxonomy" id="42229"/>
    <lineage>
        <taxon>Eukaryota</taxon>
        <taxon>Viridiplantae</taxon>
        <taxon>Streptophyta</taxon>
        <taxon>Embryophyta</taxon>
        <taxon>Tracheophyta</taxon>
        <taxon>Spermatophyta</taxon>
        <taxon>Magnoliopsida</taxon>
        <taxon>eudicotyledons</taxon>
        <taxon>Gunneridae</taxon>
        <taxon>Pentapetalae</taxon>
        <taxon>rosids</taxon>
        <taxon>fabids</taxon>
        <taxon>Rosales</taxon>
        <taxon>Rosaceae</taxon>
        <taxon>Amygdaloideae</taxon>
        <taxon>Amygdaleae</taxon>
        <taxon>Prunus</taxon>
    </lineage>
</organism>
<dbReference type="KEGG" id="pavi:110745155"/>
<dbReference type="Proteomes" id="UP000515124">
    <property type="component" value="Unplaced"/>
</dbReference>
<reference evidence="2" key="1">
    <citation type="submission" date="2025-08" db="UniProtKB">
        <authorList>
            <consortium name="RefSeq"/>
        </authorList>
    </citation>
    <scope>IDENTIFICATION</scope>
</reference>
<sequence length="170" mass="19271">MVEVPTRLQQGNMCQVIFYYHGAGPMTRCGVHLLGHQVGDVSEAEVVVVDVDIHRHYQGELVSLSLASTSGVGKRPRGSDTIAVDNHGPNVVVLDHDHEEQYLTLFSEPAYHPKRRHIDIDEEQNSPIDVNGARLIKGIDDVAEEMYLMKDYFGQSNNRLWLDPFKHKRR</sequence>
<dbReference type="AlphaFoldDB" id="A0A6P5RD99"/>
<dbReference type="GeneID" id="110745155"/>
<protein>
    <submittedName>
        <fullName evidence="2">Uncharacterized protein LOC110745155</fullName>
    </submittedName>
</protein>
<name>A0A6P5RD99_PRUAV</name>
<evidence type="ECO:0000313" key="2">
    <source>
        <dbReference type="RefSeq" id="XP_021800929.1"/>
    </source>
</evidence>
<keyword evidence="1" id="KW-1185">Reference proteome</keyword>
<accession>A0A6P5RD99</accession>
<gene>
    <name evidence="2" type="primary">LOC110745155</name>
</gene>
<proteinExistence type="predicted"/>